<dbReference type="InterPro" id="IPR011049">
    <property type="entry name" value="Serralysin-like_metalloprot_C"/>
</dbReference>
<accession>A0ABR8KFW4</accession>
<dbReference type="RefSeq" id="WP_190958196.1">
    <property type="nucleotide sequence ID" value="NZ_JACJTU010000034.1"/>
</dbReference>
<evidence type="ECO:0000313" key="3">
    <source>
        <dbReference type="Proteomes" id="UP000637383"/>
    </source>
</evidence>
<protein>
    <recommendedName>
        <fullName evidence="4">PEP-CTERM sorting domain-containing protein</fullName>
    </recommendedName>
</protein>
<sequence>MEASAIDSINNGVNTFNAGGGSNLYNSSSFATDGNFYAEGSLLTNGNNLVIGNGGGNIPGGSINPFAGDAGSKLQQLIFDRLKLILGDNFFKDVDKTLAGGTNPFLNGGNLILDSGNVLERSPFDPLREVLGDNIPFSNSGNTSNTGTPRFNEGNAPVGNANRNFGKSNATIGNFNSDYGNNSATIGNGNWNFNNDNATIGNGNWLFGKDNTNLGNGNWYWDNGSKNATLGNGNWHFGSDNSTIGNGNWDFGKNNTIIGNGNWVFTDGNTIIGNGNWLTDSDNTTTGNVNNIGSLNLSPQEVKTDVNNLIDSLIGKIGQNFLVLTKDFDASTTQTFNRLISSKNTDINNSDISNNIEQFLASLNIIPENAIGYQPWQNPQSVPEPTSSVSVLIMGFMCLLLSIFKKQQRC</sequence>
<gene>
    <name evidence="2" type="ORF">H6H03_27670</name>
</gene>
<dbReference type="SUPFAM" id="SSF101967">
    <property type="entry name" value="Adhesin YadA, collagen-binding domain"/>
    <property type="match status" value="1"/>
</dbReference>
<feature type="region of interest" description="Disordered" evidence="1">
    <location>
        <begin position="135"/>
        <end position="165"/>
    </location>
</feature>
<evidence type="ECO:0000256" key="1">
    <source>
        <dbReference type="SAM" id="MobiDB-lite"/>
    </source>
</evidence>
<evidence type="ECO:0000313" key="2">
    <source>
        <dbReference type="EMBL" id="MBD2737619.1"/>
    </source>
</evidence>
<name>A0ABR8KFW4_9NOSO</name>
<organism evidence="2 3">
    <name type="scientific">Nostoc paludosum FACHB-159</name>
    <dbReference type="NCBI Taxonomy" id="2692908"/>
    <lineage>
        <taxon>Bacteria</taxon>
        <taxon>Bacillati</taxon>
        <taxon>Cyanobacteriota</taxon>
        <taxon>Cyanophyceae</taxon>
        <taxon>Nostocales</taxon>
        <taxon>Nostocaceae</taxon>
        <taxon>Nostoc</taxon>
    </lineage>
</organism>
<dbReference type="Proteomes" id="UP000637383">
    <property type="component" value="Unassembled WGS sequence"/>
</dbReference>
<evidence type="ECO:0008006" key="4">
    <source>
        <dbReference type="Google" id="ProtNLM"/>
    </source>
</evidence>
<comment type="caution">
    <text evidence="2">The sequence shown here is derived from an EMBL/GenBank/DDBJ whole genome shotgun (WGS) entry which is preliminary data.</text>
</comment>
<proteinExistence type="predicted"/>
<feature type="compositionally biased region" description="Polar residues" evidence="1">
    <location>
        <begin position="136"/>
        <end position="149"/>
    </location>
</feature>
<keyword evidence="3" id="KW-1185">Reference proteome</keyword>
<dbReference type="EMBL" id="JACJTU010000034">
    <property type="protein sequence ID" value="MBD2737619.1"/>
    <property type="molecule type" value="Genomic_DNA"/>
</dbReference>
<reference evidence="2 3" key="1">
    <citation type="journal article" date="2020" name="ISME J.">
        <title>Comparative genomics reveals insights into cyanobacterial evolution and habitat adaptation.</title>
        <authorList>
            <person name="Chen M.Y."/>
            <person name="Teng W.K."/>
            <person name="Zhao L."/>
            <person name="Hu C.X."/>
            <person name="Zhou Y.K."/>
            <person name="Han B.P."/>
            <person name="Song L.R."/>
            <person name="Shu W.S."/>
        </authorList>
    </citation>
    <scope>NUCLEOTIDE SEQUENCE [LARGE SCALE GENOMIC DNA]</scope>
    <source>
        <strain evidence="2 3">FACHB-159</strain>
    </source>
</reference>